<feature type="domain" description="Ig-like" evidence="2">
    <location>
        <begin position="1059"/>
        <end position="1139"/>
    </location>
</feature>
<dbReference type="Pfam" id="PF00415">
    <property type="entry name" value="RCC1"/>
    <property type="match status" value="3"/>
</dbReference>
<dbReference type="CDD" id="cd14948">
    <property type="entry name" value="BACON"/>
    <property type="match status" value="1"/>
</dbReference>
<keyword evidence="4" id="KW-1185">Reference proteome</keyword>
<dbReference type="PANTHER" id="PTHR45982:SF1">
    <property type="entry name" value="REGULATOR OF CHROMOSOME CONDENSATION"/>
    <property type="match status" value="1"/>
</dbReference>
<dbReference type="Gene3D" id="2.120.10.30">
    <property type="entry name" value="TolB, C-terminal domain"/>
    <property type="match status" value="3"/>
</dbReference>
<dbReference type="InterPro" id="IPR024361">
    <property type="entry name" value="BACON"/>
</dbReference>
<name>A0A2U8E189_9BACT</name>
<evidence type="ECO:0000259" key="2">
    <source>
        <dbReference type="PROSITE" id="PS50835"/>
    </source>
</evidence>
<feature type="region of interest" description="Disordered" evidence="1">
    <location>
        <begin position="2708"/>
        <end position="2740"/>
    </location>
</feature>
<dbReference type="InterPro" id="IPR000408">
    <property type="entry name" value="Reg_chr_condens"/>
</dbReference>
<feature type="compositionally biased region" description="Polar residues" evidence="1">
    <location>
        <begin position="2708"/>
        <end position="2719"/>
    </location>
</feature>
<dbReference type="Gene3D" id="2.60.40.10">
    <property type="entry name" value="Immunoglobulins"/>
    <property type="match status" value="11"/>
</dbReference>
<feature type="domain" description="Ig-like" evidence="2">
    <location>
        <begin position="785"/>
        <end position="878"/>
    </location>
</feature>
<organism evidence="3 4">
    <name type="scientific">Ereboglobus luteus</name>
    <dbReference type="NCBI Taxonomy" id="1796921"/>
    <lineage>
        <taxon>Bacteria</taxon>
        <taxon>Pseudomonadati</taxon>
        <taxon>Verrucomicrobiota</taxon>
        <taxon>Opitutia</taxon>
        <taxon>Opitutales</taxon>
        <taxon>Opitutaceae</taxon>
        <taxon>Ereboglobus</taxon>
    </lineage>
</organism>
<feature type="domain" description="Ig-like" evidence="2">
    <location>
        <begin position="2203"/>
        <end position="2298"/>
    </location>
</feature>
<dbReference type="SUPFAM" id="SSF50985">
    <property type="entry name" value="RCC1/BLIP-II"/>
    <property type="match status" value="3"/>
</dbReference>
<dbReference type="InterPro" id="IPR011042">
    <property type="entry name" value="6-blade_b-propeller_TolB-like"/>
</dbReference>
<dbReference type="InterPro" id="IPR013783">
    <property type="entry name" value="Ig-like_fold"/>
</dbReference>
<dbReference type="SMART" id="SM00409">
    <property type="entry name" value="IG"/>
    <property type="match status" value="10"/>
</dbReference>
<dbReference type="PRINTS" id="PR00633">
    <property type="entry name" value="RCCNDNSATION"/>
</dbReference>
<feature type="domain" description="Ig-like" evidence="2">
    <location>
        <begin position="2629"/>
        <end position="2716"/>
    </location>
</feature>
<dbReference type="InterPro" id="IPR003598">
    <property type="entry name" value="Ig_sub2"/>
</dbReference>
<evidence type="ECO:0000256" key="1">
    <source>
        <dbReference type="SAM" id="MobiDB-lite"/>
    </source>
</evidence>
<dbReference type="PROSITE" id="PS50835">
    <property type="entry name" value="IG_LIKE"/>
    <property type="match status" value="8"/>
</dbReference>
<feature type="domain" description="Ig-like" evidence="2">
    <location>
        <begin position="972"/>
        <end position="1052"/>
    </location>
</feature>
<dbReference type="SUPFAM" id="SSF63829">
    <property type="entry name" value="Calcium-dependent phosphotriesterase"/>
    <property type="match status" value="1"/>
</dbReference>
<proteinExistence type="predicted"/>
<protein>
    <recommendedName>
        <fullName evidence="2">Ig-like domain-containing protein</fullName>
    </recommendedName>
</protein>
<dbReference type="InterPro" id="IPR013098">
    <property type="entry name" value="Ig_I-set"/>
</dbReference>
<dbReference type="CDD" id="cd00096">
    <property type="entry name" value="Ig"/>
    <property type="match status" value="4"/>
</dbReference>
<dbReference type="Gene3D" id="2.130.10.30">
    <property type="entry name" value="Regulator of chromosome condensation 1/beta-lactamase-inhibitor protein II"/>
    <property type="match status" value="3"/>
</dbReference>
<dbReference type="InterPro" id="IPR009091">
    <property type="entry name" value="RCC1/BLIP-II"/>
</dbReference>
<accession>A0A2U8E189</accession>
<dbReference type="Pfam" id="PF13927">
    <property type="entry name" value="Ig_3"/>
    <property type="match status" value="4"/>
</dbReference>
<sequence>MKRVCIKIVGLAVCALIIVIAVLLLARREQGTTPTVAQTKSASGVVAQSDLAAPAQSAFQSPQQEPKTFAADALWQLTPRNVEPPAPAVHSDDAHHAHATHSVVVADLDTSAAAVSLPNVKAGDDIELALPNGEITRGHVNLVQNDNGVLRLGGSLPDKTNGSFALTLNQQSQLMGMILLRDVELAYTIEPGAQGGLSHIEASALSDVICHPYEDPPESPDDAGRAPDSAQAFAAAPADAPVALASVPIRSSRPSAPAVLYLDFDGATVTDPYWNKGDTIYAAAANLTEAQIEEAWKGVAEAYSPFNIDVTTDPARYASTPVGKRMRCIITPTYQWYTNSTGVRGVALVNSFTRAGVMFANDTPCWIFVPSWYSYIPLVTAHELGHTFGLRHDGLSAASPRGRQEYFGGHGSGAMSWGPIMGNPSYRNVNQWSKGEYAYASNTEDDLAIITSATNGITYYNDGVGKTRATATAITIPASGNTTKQGVITTSAHEAWFTFTLTAEKTVSLSAAPNDVVPKFDISMQLQNATGTVLASDNPSLALNALIEKKLSAGKYYIKLKGAAYGDGIYEGYPVYGSIGQYTLIGRTAPAIVAPTITTHPQSKTATTEDASFTLTAAASGGGTLRYQWQKNGVDLVSNAQHPDVTSVTLTVLSPTASDAGQYTLKVRNAGGEVTSNAAAITVTAPPPPVITGQPQNATAIANHTYSVYFSVSATGAGYFTYQWQKDGSNIADISSKRYGTASSYLQIYNPTDADKGAYRVIVSNQGGSTTSAVATLDVTPPPPPVITAQPEDITKTEGDFDWSYGSVTLTVSASSVTPPSYQWKKNGVALTPSDQRITSTTSGALNISKYIVSDSGTYAVTVSNAGGSVTSADAIITILPPVPPMITSQPVSATALDGGGRVSLSVYATGQALRYQWQKDGVDIEGATSATYYIWNPDMSYAGEYTVKVWNSSGTLVSAPATLTVNLPPVPIITQQPSPINLCEGKYISIEARASSQSNYTCQWFKDGQPIQGATGISYGKTIASLSDAGEYKVVVTNPGGSVTSNEVSVVVTPAIPPRIIVQPENQRVYAGGNAILLAVAEGNPAPTYSWCKNGAQMYGATRSSLTVPNIQPGNTGTYHVVATNIAGSATSSAIVISAEPMENGNAVALIPSKKHIGPGRVVYQLQARTNTKWTASTDSTWLALSQNEGCFTATIEVTVAPNPLPIERVAIISIAGLEHTITQAAAGTPIRELWAVGSNASGQLGDNALLQADIPTYIADNIKAVATGGLHTLILKNDGTLWTVGNNGSGQLGTGSYTSTATPVKIAEGVATIAAAGTWSSFIKEDGSLWGMGSNGSGQISADAVSRINVPVQIATSVRAVAAGDAHILFLKTDNTLWSMGENTYGQLGDGTTTARRVPVQIASGVKFVCASGYTSAYIKNDDTLWQFGHNYYGGFGDGSVGSYSDANPTPRQTAAHVSAVSLSANHSVILKTDGALFSSGCNYSGQLGEGSTWNKYTYEQVATDVAQVLATTSASIFVKTDGSLWGMGTNSNGMFPGMPYKDFLTPVCMARDILSASAGGNCLFMFMKDGSVYACGNDSSGQLGSGISSPKVRLRTTPIQVDSDVVSIAAGGSHSMYVKADKSLWVAGGNQYNVLGISGHGNTATPVQTASDVMSAGAGDNYSMHIKSDGTVYGVGRNYERQIGSSSDYAAHMVSDVHHWTSVATDARSLSLGGSHTLVGKSDGSMWGMGYANTGALGDKRGFYENFYTPRKILSGVVAMAAGGGHSLYIKNDGTLWGRGNNYNNQLENSSQSVIAPAIQIASNAKAVMAGSSHSLWIDDNGVLWALGFNYYGQLGCGSVSSVPSPISVANDVKAASTNATHTLYITKDNRLLGMGSNSSGQLGNEPNANASTPVDVAVNVEFASAGGSHTLFIATGDIRLDPPPPPVITGFSPTSITAQTKVVITGSNFNKLAGVYFGSVEADHYTVDSPTQITVYAPVIPTQDAGHVYVGTFDGVAVSAATYSAVYAPVLGDRIEDQYINLGDNLSIEPPVLGTPDPTITWQISTNNGTTWTNLAADANHSIDAHGVLKITNAPLSIDGNLYRFTATNIHDTVTSQAFKVVIMYQPVVMAQPASRTVTVGASATFLADIDGVPAPELQWQISTDSGLTWTDIDGATNATHTIAATSAAMNNNRYRLVATNECGSVTTNAATLTVQWAPVQNNHVSSQVGVTGGSVTFFVSIDANPAPTSYQWQVSTNGGGTWTNLSNGSTVSGANTASLVLSNATASMNGYRYRCVVSNGVGAGLTTAATSLAVIDSMFATPSGLFIASGTLYVSDADAHTIHRVTLSTGKATLFAGAVGQSGTANSTTGTNARFNSPTGLVFTQADKLVYVLDTGNNALRRITTAGSVTRVYQPYDFGDASGITITPADTLFITETQKHTISRIYNTGSGLMLSTVSGAAGVPGAEDYYGSSARYREPSALAKIPGNSGLVIADTGNHTIRVTYYDTELASPSYFYTYVLAGLAGQLGSLDGSGTAARFSRPAGIAASVNYIYVADTGNHTIRRVSEYGSVTTLAGIAGQAGYSNGTGTNARFNKPTALALDSTYQNLYIADSNNSVIRKLNLATNEVTTLIVSATGSPVSPPVITKHPQNITATQGVGGPLTLTFTATGAGTLTSVWQKDGGNITASNHYMIDANSLKIYNHTTTDSGQYRVIVSNEGGSVTSNPATVTVNPTTSGTNTGGNSGNNSDSGGGGGGGAPSLWLLVALGVLVAMRGRWRL</sequence>
<dbReference type="EMBL" id="CP023004">
    <property type="protein sequence ID" value="AWI08623.1"/>
    <property type="molecule type" value="Genomic_DNA"/>
</dbReference>
<dbReference type="CDD" id="cd00603">
    <property type="entry name" value="IPT_PCSR"/>
    <property type="match status" value="1"/>
</dbReference>
<dbReference type="GO" id="GO:0005737">
    <property type="term" value="C:cytoplasm"/>
    <property type="evidence" value="ECO:0007669"/>
    <property type="project" value="TreeGrafter"/>
</dbReference>
<dbReference type="InterPro" id="IPR051553">
    <property type="entry name" value="Ran_GTPase-activating"/>
</dbReference>
<dbReference type="InterPro" id="IPR003599">
    <property type="entry name" value="Ig_sub"/>
</dbReference>
<feature type="domain" description="Ig-like" evidence="2">
    <location>
        <begin position="595"/>
        <end position="682"/>
    </location>
</feature>
<dbReference type="SUPFAM" id="SSF48726">
    <property type="entry name" value="Immunoglobulin"/>
    <property type="match status" value="10"/>
</dbReference>
<dbReference type="Pfam" id="PF13895">
    <property type="entry name" value="Ig_2"/>
    <property type="match status" value="1"/>
</dbReference>
<gene>
    <name evidence="3" type="ORF">CKA38_04560</name>
</gene>
<dbReference type="RefSeq" id="WP_108824432.1">
    <property type="nucleotide sequence ID" value="NZ_CP023004.1"/>
</dbReference>
<feature type="compositionally biased region" description="Gly residues" evidence="1">
    <location>
        <begin position="2725"/>
        <end position="2740"/>
    </location>
</feature>
<dbReference type="SUPFAM" id="SSF55486">
    <property type="entry name" value="Metalloproteases ('zincins'), catalytic domain"/>
    <property type="match status" value="1"/>
</dbReference>
<dbReference type="GO" id="GO:0005085">
    <property type="term" value="F:guanyl-nucleotide exchange factor activity"/>
    <property type="evidence" value="ECO:0007669"/>
    <property type="project" value="TreeGrafter"/>
</dbReference>
<dbReference type="PROSITE" id="PS50012">
    <property type="entry name" value="RCC1_3"/>
    <property type="match status" value="7"/>
</dbReference>
<dbReference type="KEGG" id="elut:CKA38_04560"/>
<dbReference type="InterPro" id="IPR036179">
    <property type="entry name" value="Ig-like_dom_sf"/>
</dbReference>
<feature type="domain" description="Ig-like" evidence="2">
    <location>
        <begin position="885"/>
        <end position="965"/>
    </location>
</feature>
<dbReference type="InterPro" id="IPR014756">
    <property type="entry name" value="Ig_E-set"/>
</dbReference>
<dbReference type="Proteomes" id="UP000244896">
    <property type="component" value="Chromosome"/>
</dbReference>
<dbReference type="OrthoDB" id="182883at2"/>
<feature type="domain" description="Ig-like" evidence="2">
    <location>
        <begin position="689"/>
        <end position="780"/>
    </location>
</feature>
<evidence type="ECO:0000313" key="3">
    <source>
        <dbReference type="EMBL" id="AWI08623.1"/>
    </source>
</evidence>
<reference evidence="3 4" key="1">
    <citation type="journal article" date="2018" name="Syst. Appl. Microbiol.">
        <title>Ereboglobus luteus gen. nov. sp. nov. from cockroach guts, and new insights into the oxygen relationship of the genera Opitutus and Didymococcus (Verrucomicrobia: Opitutaceae).</title>
        <authorList>
            <person name="Tegtmeier D."/>
            <person name="Belitz A."/>
            <person name="Radek R."/>
            <person name="Heimerl T."/>
            <person name="Brune A."/>
        </authorList>
    </citation>
    <scope>NUCLEOTIDE SEQUENCE [LARGE SCALE GENOMIC DNA]</scope>
    <source>
        <strain evidence="3 4">Ho45</strain>
    </source>
</reference>
<dbReference type="Pfam" id="PF13540">
    <property type="entry name" value="RCC1_2"/>
    <property type="match status" value="4"/>
</dbReference>
<dbReference type="SUPFAM" id="SSF81296">
    <property type="entry name" value="E set domains"/>
    <property type="match status" value="1"/>
</dbReference>
<feature type="region of interest" description="Disordered" evidence="1">
    <location>
        <begin position="211"/>
        <end position="230"/>
    </location>
</feature>
<evidence type="ECO:0000313" key="4">
    <source>
        <dbReference type="Proteomes" id="UP000244896"/>
    </source>
</evidence>
<dbReference type="SMART" id="SM00408">
    <property type="entry name" value="IGc2"/>
    <property type="match status" value="4"/>
</dbReference>
<dbReference type="Pfam" id="PF07679">
    <property type="entry name" value="I-set"/>
    <property type="match status" value="2"/>
</dbReference>
<dbReference type="Gene3D" id="2.60.120.380">
    <property type="match status" value="1"/>
</dbReference>
<dbReference type="InterPro" id="IPR007110">
    <property type="entry name" value="Ig-like_dom"/>
</dbReference>
<dbReference type="PANTHER" id="PTHR45982">
    <property type="entry name" value="REGULATOR OF CHROMOSOME CONDENSATION"/>
    <property type="match status" value="1"/>
</dbReference>